<evidence type="ECO:0000259" key="7">
    <source>
        <dbReference type="PROSITE" id="PS51099"/>
    </source>
</evidence>
<dbReference type="InterPro" id="IPR011608">
    <property type="entry name" value="PRD"/>
</dbReference>
<dbReference type="PROSITE" id="PS51094">
    <property type="entry name" value="PTS_EIIA_TYPE_2"/>
    <property type="match status" value="1"/>
</dbReference>
<dbReference type="InterPro" id="IPR016152">
    <property type="entry name" value="PTrfase/Anion_transptr"/>
</dbReference>
<dbReference type="OrthoDB" id="3710983at2"/>
<evidence type="ECO:0000313" key="10">
    <source>
        <dbReference type="Proteomes" id="UP000076476"/>
    </source>
</evidence>
<dbReference type="InterPro" id="IPR007737">
    <property type="entry name" value="Mga_HTH"/>
</dbReference>
<evidence type="ECO:0000313" key="9">
    <source>
        <dbReference type="EMBL" id="KZN95539.1"/>
    </source>
</evidence>
<dbReference type="SUPFAM" id="SSF55804">
    <property type="entry name" value="Phoshotransferase/anion transport protein"/>
    <property type="match status" value="1"/>
</dbReference>
<evidence type="ECO:0000256" key="4">
    <source>
        <dbReference type="ARBA" id="ARBA00023159"/>
    </source>
</evidence>
<gene>
    <name evidence="9" type="ORF">AZI98_13955</name>
</gene>
<dbReference type="Pfam" id="PF00359">
    <property type="entry name" value="PTS_EIIA_2"/>
    <property type="match status" value="1"/>
</dbReference>
<dbReference type="InterPro" id="IPR036634">
    <property type="entry name" value="PRD_sf"/>
</dbReference>
<dbReference type="PROSITE" id="PS51099">
    <property type="entry name" value="PTS_EIIB_TYPE_2"/>
    <property type="match status" value="1"/>
</dbReference>
<keyword evidence="5" id="KW-0804">Transcription</keyword>
<dbReference type="Gene3D" id="3.40.50.2300">
    <property type="match status" value="1"/>
</dbReference>
<dbReference type="PROSITE" id="PS51372">
    <property type="entry name" value="PRD_2"/>
    <property type="match status" value="2"/>
</dbReference>
<reference evidence="9 10" key="1">
    <citation type="submission" date="2016-04" db="EMBL/GenBank/DDBJ databases">
        <title>Draft genome sequence of Aeribacillus pallidus 8m3 from petroleum reservoir.</title>
        <authorList>
            <person name="Poltaraus A.B."/>
            <person name="Nazina T.N."/>
            <person name="Tourova T.P."/>
            <person name="Malakho S.M."/>
            <person name="Korshunova A.V."/>
            <person name="Sokolova D.S."/>
        </authorList>
    </citation>
    <scope>NUCLEOTIDE SEQUENCE [LARGE SCALE GENOMIC DNA]</scope>
    <source>
        <strain evidence="9 10">8m3</strain>
    </source>
</reference>
<comment type="caution">
    <text evidence="9">The sequence shown here is derived from an EMBL/GenBank/DDBJ whole genome shotgun (WGS) entry which is preliminary data.</text>
</comment>
<accession>A0A165X218</accession>
<proteinExistence type="predicted"/>
<dbReference type="EMBL" id="LWBR01000048">
    <property type="protein sequence ID" value="KZN95539.1"/>
    <property type="molecule type" value="Genomic_DNA"/>
</dbReference>
<dbReference type="STRING" id="33936.AZI98_13955"/>
<feature type="domain" description="PTS EIIB type-2" evidence="7">
    <location>
        <begin position="393"/>
        <end position="480"/>
    </location>
</feature>
<keyword evidence="2" id="KW-0677">Repeat</keyword>
<dbReference type="InterPro" id="IPR002178">
    <property type="entry name" value="PTS_EIIA_type-2_dom"/>
</dbReference>
<dbReference type="Gene3D" id="3.40.930.10">
    <property type="entry name" value="Mannitol-specific EII, Chain A"/>
    <property type="match status" value="1"/>
</dbReference>
<keyword evidence="4" id="KW-0010">Activator</keyword>
<dbReference type="Pfam" id="PF00874">
    <property type="entry name" value="PRD"/>
    <property type="match status" value="2"/>
</dbReference>
<dbReference type="InterPro" id="IPR036388">
    <property type="entry name" value="WH-like_DNA-bd_sf"/>
</dbReference>
<dbReference type="CDD" id="cd05568">
    <property type="entry name" value="PTS_IIB_bgl_like"/>
    <property type="match status" value="1"/>
</dbReference>
<evidence type="ECO:0000256" key="3">
    <source>
        <dbReference type="ARBA" id="ARBA00023015"/>
    </source>
</evidence>
<dbReference type="GO" id="GO:0008982">
    <property type="term" value="F:protein-N(PI)-phosphohistidine-sugar phosphotransferase activity"/>
    <property type="evidence" value="ECO:0007669"/>
    <property type="project" value="InterPro"/>
</dbReference>
<organism evidence="9 10">
    <name type="scientific">Aeribacillus pallidus</name>
    <dbReference type="NCBI Taxonomy" id="33936"/>
    <lineage>
        <taxon>Bacteria</taxon>
        <taxon>Bacillati</taxon>
        <taxon>Bacillota</taxon>
        <taxon>Bacilli</taxon>
        <taxon>Bacillales</taxon>
        <taxon>Bacillaceae</taxon>
        <taxon>Aeribacillus</taxon>
    </lineage>
</organism>
<keyword evidence="3" id="KW-0805">Transcription regulation</keyword>
<dbReference type="Pfam" id="PF08279">
    <property type="entry name" value="HTH_11"/>
    <property type="match status" value="1"/>
</dbReference>
<dbReference type="Proteomes" id="UP000076476">
    <property type="component" value="Unassembled WGS sequence"/>
</dbReference>
<dbReference type="GO" id="GO:0009401">
    <property type="term" value="P:phosphoenolpyruvate-dependent sugar phosphotransferase system"/>
    <property type="evidence" value="ECO:0007669"/>
    <property type="project" value="InterPro"/>
</dbReference>
<evidence type="ECO:0000259" key="6">
    <source>
        <dbReference type="PROSITE" id="PS51094"/>
    </source>
</evidence>
<dbReference type="Gene3D" id="1.10.10.10">
    <property type="entry name" value="Winged helix-like DNA-binding domain superfamily/Winged helix DNA-binding domain"/>
    <property type="match status" value="1"/>
</dbReference>
<keyword evidence="10" id="KW-1185">Reference proteome</keyword>
<dbReference type="Gene3D" id="1.10.1790.10">
    <property type="entry name" value="PRD domain"/>
    <property type="match status" value="2"/>
</dbReference>
<name>A0A165X218_9BACI</name>
<dbReference type="PANTHER" id="PTHR30185">
    <property type="entry name" value="CRYPTIC BETA-GLUCOSIDE BGL OPERON ANTITERMINATOR"/>
    <property type="match status" value="1"/>
</dbReference>
<feature type="domain" description="PTS EIIA type-2" evidence="6">
    <location>
        <begin position="495"/>
        <end position="637"/>
    </location>
</feature>
<dbReference type="SUPFAM" id="SSF63520">
    <property type="entry name" value="PTS-regulatory domain, PRD"/>
    <property type="match status" value="2"/>
</dbReference>
<sequence>MLDFTIDGRVVQMLETFQKKSYCSLDYLANSLGVSTRTIRNYIKLLNSELNGIAAIKNEKGKGYHLFIEDGHMFDDFIETVSKKKNMLDSSQRRIAFIIDRLINSKGRNTLDELAFDMNLGRTTLVNEIKKAAVALESYNLAIHGKPNSGMSLKGNELDIRFFILDNVYDYLYGDYPLDEDIKEEIMKIANHYNLESTTQKKLMQFIIVMLDRFIKNHPLTELDEKYNKLLNTQDYSIASEIVSVIERHLPVEISQPEILFITLPIAGRRTPTNIRTIADITISDDIKRLLDLIIEQVGFDKSIIFENETFFKDILYHLTFMLNRLMFDVRLKNPQLADVKEKYPVAFKLAEIAGQVIEKEYGLKVPEDELGYLSLYFGVFIAQHDEITRALKKVAVICGTGRGSAKLVSIQLQRILNPNTQIDIYSEIEISKELLNQYDMVFSTVKFHFAIDPPVIIINEIFDEASVSRQIEKMTYRKKFKMKDFGNHRSILKLLLNKDKFFVLDTNKGYHENVNDMIDVLVKKGYLDEGFKERLREREEKGSMVFDRYISLPHTVNYKSNQIEMAIGVFPEKAVVDGKEIKLVFLLGIPEKADNDASLLIKIYDEIIKIASDQKQVEELADAASYEDFTKCLEQASSSSSILGM</sequence>
<dbReference type="InterPro" id="IPR013196">
    <property type="entry name" value="HTH_11"/>
</dbReference>
<dbReference type="Pfam" id="PF05043">
    <property type="entry name" value="Mga"/>
    <property type="match status" value="1"/>
</dbReference>
<evidence type="ECO:0000259" key="8">
    <source>
        <dbReference type="PROSITE" id="PS51372"/>
    </source>
</evidence>
<feature type="domain" description="PRD" evidence="8">
    <location>
        <begin position="170"/>
        <end position="276"/>
    </location>
</feature>
<evidence type="ECO:0000256" key="1">
    <source>
        <dbReference type="ARBA" id="ARBA00022679"/>
    </source>
</evidence>
<evidence type="ECO:0000256" key="5">
    <source>
        <dbReference type="ARBA" id="ARBA00023163"/>
    </source>
</evidence>
<dbReference type="PANTHER" id="PTHR30185:SF13">
    <property type="entry name" value="LICABCH OPERON REGULATOR-RELATED"/>
    <property type="match status" value="1"/>
</dbReference>
<dbReference type="InterPro" id="IPR050661">
    <property type="entry name" value="BglG_antiterminators"/>
</dbReference>
<evidence type="ECO:0000256" key="2">
    <source>
        <dbReference type="ARBA" id="ARBA00022737"/>
    </source>
</evidence>
<dbReference type="AlphaFoldDB" id="A0A165X218"/>
<dbReference type="InterPro" id="IPR036095">
    <property type="entry name" value="PTS_EIIB-like_sf"/>
</dbReference>
<protein>
    <submittedName>
        <fullName evidence="9">Transcriptional antiterminator BglG</fullName>
    </submittedName>
</protein>
<dbReference type="SUPFAM" id="SSF52794">
    <property type="entry name" value="PTS system IIB component-like"/>
    <property type="match status" value="1"/>
</dbReference>
<feature type="domain" description="PRD" evidence="8">
    <location>
        <begin position="278"/>
        <end position="388"/>
    </location>
</feature>
<dbReference type="InterPro" id="IPR013011">
    <property type="entry name" value="PTS_EIIB_2"/>
</dbReference>
<dbReference type="GO" id="GO:0006355">
    <property type="term" value="P:regulation of DNA-templated transcription"/>
    <property type="evidence" value="ECO:0007669"/>
    <property type="project" value="InterPro"/>
</dbReference>
<keyword evidence="1" id="KW-0808">Transferase</keyword>